<evidence type="ECO:0000313" key="4">
    <source>
        <dbReference type="Proteomes" id="UP000198943"/>
    </source>
</evidence>
<sequence>MNIIVCVKQVPDTTQIRLNPETKTLVRDGVENILNPYDAEALETALILKDKYGAKVTVVTMGPPQAKDILKDAIALGADDAYLLTDRVVAGSDTLATSMALAALVKNLGEYDLILCGREAADGCTAQVGPEMAEHLGIPQVTSALKVEFTDGRFVVERETENWAETLAVPAPLLVTMTRAEKELRFASIRGKMKARKTEIPVKTAADLGLDVTNVGLKASPTRVIKVFTPEVHKVDTQIIKEEDVDVAVDKLVEKLIEAGVVKR</sequence>
<evidence type="ECO:0000313" key="3">
    <source>
        <dbReference type="EMBL" id="SDC48547.1"/>
    </source>
</evidence>
<dbReference type="Pfam" id="PF01012">
    <property type="entry name" value="ETF"/>
    <property type="match status" value="1"/>
</dbReference>
<keyword evidence="4" id="KW-1185">Reference proteome</keyword>
<dbReference type="InterPro" id="IPR014729">
    <property type="entry name" value="Rossmann-like_a/b/a_fold"/>
</dbReference>
<protein>
    <recommendedName>
        <fullName evidence="1">Electron transfer flavoprotein small subunit</fullName>
    </recommendedName>
</protein>
<dbReference type="SUPFAM" id="SSF52402">
    <property type="entry name" value="Adenine nucleotide alpha hydrolases-like"/>
    <property type="match status" value="1"/>
</dbReference>
<dbReference type="Proteomes" id="UP000198943">
    <property type="component" value="Unassembled WGS sequence"/>
</dbReference>
<dbReference type="PANTHER" id="PTHR21294:SF17">
    <property type="entry name" value="PROTEIN FIXA"/>
    <property type="match status" value="1"/>
</dbReference>
<dbReference type="OrthoDB" id="9804960at2"/>
<evidence type="ECO:0000256" key="1">
    <source>
        <dbReference type="ARBA" id="ARBA00042002"/>
    </source>
</evidence>
<dbReference type="InterPro" id="IPR014730">
    <property type="entry name" value="ETF_a/b_N"/>
</dbReference>
<feature type="domain" description="Electron transfer flavoprotein alpha/beta-subunit N-terminal" evidence="2">
    <location>
        <begin position="22"/>
        <end position="212"/>
    </location>
</feature>
<accession>A0A1G6LZK9</accession>
<dbReference type="RefSeq" id="WP_093730421.1">
    <property type="nucleotide sequence ID" value="NZ_FMYW01000008.1"/>
</dbReference>
<dbReference type="PIRSF" id="PIRSF000090">
    <property type="entry name" value="Beta-ETF"/>
    <property type="match status" value="1"/>
</dbReference>
<proteinExistence type="predicted"/>
<name>A0A1G6LZK9_9FIRM</name>
<dbReference type="InterPro" id="IPR012255">
    <property type="entry name" value="ETF_b"/>
</dbReference>
<dbReference type="CDD" id="cd01714">
    <property type="entry name" value="ETF_beta"/>
    <property type="match status" value="1"/>
</dbReference>
<dbReference type="EMBL" id="FMYW01000008">
    <property type="protein sequence ID" value="SDC48547.1"/>
    <property type="molecule type" value="Genomic_DNA"/>
</dbReference>
<dbReference type="SMART" id="SM00893">
    <property type="entry name" value="ETF"/>
    <property type="match status" value="1"/>
</dbReference>
<gene>
    <name evidence="3" type="ORF">SAMN04487864_10897</name>
</gene>
<dbReference type="PANTHER" id="PTHR21294">
    <property type="entry name" value="ELECTRON TRANSFER FLAVOPROTEIN BETA-SUBUNIT"/>
    <property type="match status" value="1"/>
</dbReference>
<organism evidence="3 4">
    <name type="scientific">Succiniclasticum ruminis</name>
    <dbReference type="NCBI Taxonomy" id="40841"/>
    <lineage>
        <taxon>Bacteria</taxon>
        <taxon>Bacillati</taxon>
        <taxon>Bacillota</taxon>
        <taxon>Negativicutes</taxon>
        <taxon>Acidaminococcales</taxon>
        <taxon>Acidaminococcaceae</taxon>
        <taxon>Succiniclasticum</taxon>
    </lineage>
</organism>
<dbReference type="AlphaFoldDB" id="A0A1G6LZK9"/>
<dbReference type="InterPro" id="IPR033948">
    <property type="entry name" value="ETF_beta_N"/>
</dbReference>
<reference evidence="4" key="1">
    <citation type="submission" date="2016-10" db="EMBL/GenBank/DDBJ databases">
        <authorList>
            <person name="Varghese N."/>
            <person name="Submissions S."/>
        </authorList>
    </citation>
    <scope>NUCLEOTIDE SEQUENCE [LARGE SCALE GENOMIC DNA]</scope>
    <source>
        <strain evidence="4">DSM 11005</strain>
    </source>
</reference>
<dbReference type="GO" id="GO:0009055">
    <property type="term" value="F:electron transfer activity"/>
    <property type="evidence" value="ECO:0007669"/>
    <property type="project" value="InterPro"/>
</dbReference>
<evidence type="ECO:0000259" key="2">
    <source>
        <dbReference type="SMART" id="SM00893"/>
    </source>
</evidence>
<dbReference type="Gene3D" id="3.40.50.620">
    <property type="entry name" value="HUPs"/>
    <property type="match status" value="1"/>
</dbReference>